<dbReference type="NCBIfam" id="TIGR00180">
    <property type="entry name" value="parB_part"/>
    <property type="match status" value="1"/>
</dbReference>
<dbReference type="Pfam" id="PF02195">
    <property type="entry name" value="ParB_N"/>
    <property type="match status" value="1"/>
</dbReference>
<dbReference type="PANTHER" id="PTHR33375">
    <property type="entry name" value="CHROMOSOME-PARTITIONING PROTEIN PARB-RELATED"/>
    <property type="match status" value="1"/>
</dbReference>
<proteinExistence type="inferred from homology"/>
<evidence type="ECO:0000313" key="3">
    <source>
        <dbReference type="EMBL" id="KXV74109.1"/>
    </source>
</evidence>
<dbReference type="PANTHER" id="PTHR33375:SF1">
    <property type="entry name" value="CHROMOSOME-PARTITIONING PROTEIN PARB-RELATED"/>
    <property type="match status" value="1"/>
</dbReference>
<protein>
    <recommendedName>
        <fullName evidence="2">ParB-like N-terminal domain-containing protein</fullName>
    </recommendedName>
</protein>
<accession>A0A149V1Q3</accession>
<dbReference type="GO" id="GO:0007059">
    <property type="term" value="P:chromosome segregation"/>
    <property type="evidence" value="ECO:0007669"/>
    <property type="project" value="TreeGrafter"/>
</dbReference>
<comment type="caution">
    <text evidence="3">The sequence shown here is derived from an EMBL/GenBank/DDBJ whole genome shotgun (WGS) entry which is preliminary data.</text>
</comment>
<reference evidence="3 4" key="1">
    <citation type="submission" date="2015-06" db="EMBL/GenBank/DDBJ databases">
        <title>Improved classification and identification of acetic acid bacteria using matrix-assisted laser desorption/ionization time-of-flight mass spectrometry; Gluconobacter nephelii and Gluconobacter uchimurae are later heterotypic synonyms of Gluconobacter japonicus and Gluconobacter oxydans, respectively.</title>
        <authorList>
            <person name="Li L."/>
            <person name="Cleenwerck I."/>
            <person name="De Vuyst L."/>
            <person name="Vandamme P."/>
        </authorList>
    </citation>
    <scope>NUCLEOTIDE SEQUENCE [LARGE SCALE GENOMIC DNA]</scope>
    <source>
        <strain evidence="3 4">LMG 1699</strain>
    </source>
</reference>
<feature type="domain" description="ParB-like N-terminal" evidence="2">
    <location>
        <begin position="37"/>
        <end position="102"/>
    </location>
</feature>
<dbReference type="InterPro" id="IPR050336">
    <property type="entry name" value="Chromosome_partition/occlusion"/>
</dbReference>
<gene>
    <name evidence="3" type="ORF">AD951_00680</name>
</gene>
<comment type="similarity">
    <text evidence="1">Belongs to the ParB family.</text>
</comment>
<evidence type="ECO:0000256" key="1">
    <source>
        <dbReference type="ARBA" id="ARBA00006295"/>
    </source>
</evidence>
<feature type="non-terminal residue" evidence="3">
    <location>
        <position position="103"/>
    </location>
</feature>
<dbReference type="SUPFAM" id="SSF110849">
    <property type="entry name" value="ParB/Sulfiredoxin"/>
    <property type="match status" value="1"/>
</dbReference>
<evidence type="ECO:0000259" key="2">
    <source>
        <dbReference type="SMART" id="SM00470"/>
    </source>
</evidence>
<dbReference type="GO" id="GO:0005694">
    <property type="term" value="C:chromosome"/>
    <property type="evidence" value="ECO:0007669"/>
    <property type="project" value="TreeGrafter"/>
</dbReference>
<name>A0A149V1Q3_9PROT</name>
<sequence length="103" mass="11512">MTPKRKGPSRLMASMEGRVNDLGGAFIANNSEVNHSFEVSVEKVQPDPAQARKRFDENALRDLALSLSEHGQLMPVLLRPNPEKRGHWILVAGERRWRAAAQA</sequence>
<dbReference type="InterPro" id="IPR004437">
    <property type="entry name" value="ParB/RepB/Spo0J"/>
</dbReference>
<dbReference type="OrthoDB" id="9802051at2"/>
<dbReference type="Proteomes" id="UP000075377">
    <property type="component" value="Unassembled WGS sequence"/>
</dbReference>
<dbReference type="InterPro" id="IPR003115">
    <property type="entry name" value="ParB_N"/>
</dbReference>
<organism evidence="3 4">
    <name type="scientific">Acetobacter malorum</name>
    <dbReference type="NCBI Taxonomy" id="178901"/>
    <lineage>
        <taxon>Bacteria</taxon>
        <taxon>Pseudomonadati</taxon>
        <taxon>Pseudomonadota</taxon>
        <taxon>Alphaproteobacteria</taxon>
        <taxon>Acetobacterales</taxon>
        <taxon>Acetobacteraceae</taxon>
        <taxon>Acetobacter</taxon>
    </lineage>
</organism>
<dbReference type="EMBL" id="LHZX01000106">
    <property type="protein sequence ID" value="KXV74109.1"/>
    <property type="molecule type" value="Genomic_DNA"/>
</dbReference>
<dbReference type="InterPro" id="IPR036086">
    <property type="entry name" value="ParB/Sulfiredoxin_sf"/>
</dbReference>
<dbReference type="SMART" id="SM00470">
    <property type="entry name" value="ParB"/>
    <property type="match status" value="1"/>
</dbReference>
<dbReference type="GO" id="GO:0003677">
    <property type="term" value="F:DNA binding"/>
    <property type="evidence" value="ECO:0007669"/>
    <property type="project" value="InterPro"/>
</dbReference>
<dbReference type="RefSeq" id="WP_156477886.1">
    <property type="nucleotide sequence ID" value="NZ_LHZX01000106.1"/>
</dbReference>
<dbReference type="AlphaFoldDB" id="A0A149V1Q3"/>
<dbReference type="Gene3D" id="3.90.1530.10">
    <property type="entry name" value="Conserved hypothetical protein from pyrococcus furiosus pfu- 392566-001, ParB domain"/>
    <property type="match status" value="1"/>
</dbReference>
<evidence type="ECO:0000313" key="4">
    <source>
        <dbReference type="Proteomes" id="UP000075377"/>
    </source>
</evidence>